<keyword evidence="3" id="KW-1185">Reference proteome</keyword>
<dbReference type="STRING" id="409849.ENSPMGP00000026036"/>
<dbReference type="Ensembl" id="ENSPMGT00000027728.1">
    <property type="protein sequence ID" value="ENSPMGP00000026036.1"/>
    <property type="gene ID" value="ENSPMGG00000020992.1"/>
</dbReference>
<organism evidence="2 3">
    <name type="scientific">Periophthalmus magnuspinnatus</name>
    <dbReference type="NCBI Taxonomy" id="409849"/>
    <lineage>
        <taxon>Eukaryota</taxon>
        <taxon>Metazoa</taxon>
        <taxon>Chordata</taxon>
        <taxon>Craniata</taxon>
        <taxon>Vertebrata</taxon>
        <taxon>Euteleostomi</taxon>
        <taxon>Actinopterygii</taxon>
        <taxon>Neopterygii</taxon>
        <taxon>Teleostei</taxon>
        <taxon>Neoteleostei</taxon>
        <taxon>Acanthomorphata</taxon>
        <taxon>Gobiaria</taxon>
        <taxon>Gobiiformes</taxon>
        <taxon>Gobioidei</taxon>
        <taxon>Gobiidae</taxon>
        <taxon>Oxudercinae</taxon>
        <taxon>Periophthalmus</taxon>
    </lineage>
</organism>
<dbReference type="Gene3D" id="2.60.40.10">
    <property type="entry name" value="Immunoglobulins"/>
    <property type="match status" value="3"/>
</dbReference>
<evidence type="ECO:0000313" key="2">
    <source>
        <dbReference type="Ensembl" id="ENSPMGP00000026036.1"/>
    </source>
</evidence>
<dbReference type="InterPro" id="IPR036179">
    <property type="entry name" value="Ig-like_dom_sf"/>
</dbReference>
<evidence type="ECO:0000259" key="1">
    <source>
        <dbReference type="PROSITE" id="PS50835"/>
    </source>
</evidence>
<dbReference type="SUPFAM" id="SSF48726">
    <property type="entry name" value="Immunoglobulin"/>
    <property type="match status" value="2"/>
</dbReference>
<proteinExistence type="predicted"/>
<protein>
    <recommendedName>
        <fullName evidence="1">Ig-like domain-containing protein</fullName>
    </recommendedName>
</protein>
<dbReference type="PROSITE" id="PS50835">
    <property type="entry name" value="IG_LIKE"/>
    <property type="match status" value="2"/>
</dbReference>
<evidence type="ECO:0000313" key="3">
    <source>
        <dbReference type="Proteomes" id="UP000261520"/>
    </source>
</evidence>
<sequence>LQPIQWLMLLMFVLMYLLLCPCKLFVIVSLPQQLEAVRGSCLTIPCSFTVRNNVQHNFNEDLHSGCRAEWRDANNVQTTVEFTRPTTGDLTQKNCTTTVYDITEQQGRGVRFRLDCDNPLKWTFTLKTLNITVNEVPPTPKLTPSTVSVSEGQSVSVQCSVPVPCLSLPPFLAWSPVLGHIQETLQKQPDKTYVKVSTLNFTASDPKIRISCSAVHSREDGKNITSYFLSSVTDQPRNTRVTVSPSGPVTEHSNMSLSCSSDANPAVQHYHWYKADGGTHTLIGNSSVLNMKASRDTTAIFCEAQNELGADNSTVTDLDVQINRGEQEAKDDAESTGSSYLEEQRSIVGENRQIIIGKEAECEYAQVKFKPKPKPNQ</sequence>
<reference evidence="2" key="2">
    <citation type="submission" date="2025-09" db="UniProtKB">
        <authorList>
            <consortium name="Ensembl"/>
        </authorList>
    </citation>
    <scope>IDENTIFICATION</scope>
</reference>
<dbReference type="InterPro" id="IPR007110">
    <property type="entry name" value="Ig-like_dom"/>
</dbReference>
<reference evidence="2" key="1">
    <citation type="submission" date="2025-08" db="UniProtKB">
        <authorList>
            <consortium name="Ensembl"/>
        </authorList>
    </citation>
    <scope>IDENTIFICATION</scope>
</reference>
<name>A0A3B4BBX6_9GOBI</name>
<dbReference type="PANTHER" id="PTHR46484">
    <property type="entry name" value="SI:CH211-171H4.5-RELATED"/>
    <property type="match status" value="1"/>
</dbReference>
<accession>A0A3B4BBX6</accession>
<dbReference type="PANTHER" id="PTHR46484:SF8">
    <property type="entry name" value="B-CELL RECEPTOR CD22-LIKE-RELATED"/>
    <property type="match status" value="1"/>
</dbReference>
<feature type="domain" description="Ig-like" evidence="1">
    <location>
        <begin position="138"/>
        <end position="225"/>
    </location>
</feature>
<dbReference type="Proteomes" id="UP000261520">
    <property type="component" value="Unplaced"/>
</dbReference>
<dbReference type="AlphaFoldDB" id="A0A3B4BBX6"/>
<feature type="domain" description="Ig-like" evidence="1">
    <location>
        <begin position="236"/>
        <end position="316"/>
    </location>
</feature>
<dbReference type="InterPro" id="IPR013783">
    <property type="entry name" value="Ig-like_fold"/>
</dbReference>